<keyword evidence="3" id="KW-0805">Transcription regulation</keyword>
<dbReference type="FunFam" id="3.90.1460.10:FF:000003">
    <property type="entry name" value="general transcription factor II-I isoform X1"/>
    <property type="match status" value="1"/>
</dbReference>
<dbReference type="FunFam" id="3.90.1460.10:FF:000004">
    <property type="entry name" value="general transcription factor II-I isoform X1"/>
    <property type="match status" value="1"/>
</dbReference>
<comment type="subcellular location">
    <subcellularLocation>
        <location evidence="1">Nucleus</location>
    </subcellularLocation>
</comment>
<dbReference type="EMBL" id="VWZO01018883">
    <property type="protein sequence ID" value="NXH20865.1"/>
    <property type="molecule type" value="Genomic_DNA"/>
</dbReference>
<dbReference type="InterPro" id="IPR004212">
    <property type="entry name" value="GTF2I"/>
</dbReference>
<dbReference type="Gene3D" id="3.90.1460.10">
    <property type="entry name" value="GTF2I-like"/>
    <property type="match status" value="6"/>
</dbReference>
<dbReference type="AlphaFoldDB" id="A0A7K9I6S1"/>
<keyword evidence="5" id="KW-0804">Transcription</keyword>
<dbReference type="Proteomes" id="UP000534107">
    <property type="component" value="Unassembled WGS sequence"/>
</dbReference>
<dbReference type="SUPFAM" id="SSF117773">
    <property type="entry name" value="GTF2I-like repeat"/>
    <property type="match status" value="6"/>
</dbReference>
<dbReference type="PROSITE" id="PS51139">
    <property type="entry name" value="GTF2I"/>
    <property type="match status" value="6"/>
</dbReference>
<dbReference type="PANTHER" id="PTHR46304:SF2">
    <property type="entry name" value="GENERAL TRANSCRIPTION FACTOR II-I"/>
    <property type="match status" value="1"/>
</dbReference>
<evidence type="ECO:0000313" key="9">
    <source>
        <dbReference type="Proteomes" id="UP000534107"/>
    </source>
</evidence>
<name>A0A7K9I6S1_9PICI</name>
<evidence type="ECO:0000256" key="7">
    <source>
        <dbReference type="SAM" id="MobiDB-lite"/>
    </source>
</evidence>
<evidence type="ECO:0000313" key="8">
    <source>
        <dbReference type="EMBL" id="NXH20865.1"/>
    </source>
</evidence>
<feature type="non-terminal residue" evidence="8">
    <location>
        <position position="1"/>
    </location>
</feature>
<sequence length="972" mass="108638">AAAAAAAAATQEEDSSERRMVVTFLMSALESMCKELAKSRAEVACIAVYETDVLVVGTERGRAFVNSRKDFQKDFIKYCVKEKLQKTKPTPPVNRLTVDIVELEALRKSVEDFFCFCYGKALGKSTVVPVPYEKIQRDQTAVVVQGLPEGLAFKHPANYDASTLKWILENKSGISFIVKRPFLEPKKHLGAHMTDPSHSVTHPGGSCPPVKVKTEPDEDSAISLEMTTVTVKEESDDFDYYQYTVPAGPPETSKMDEKTALVKSDPGSWFCCVPGFALSDSCQHTSSENCSETSEDSEVEVSIEDDDDEEYLPPNKRLKNSKPAHVVTNSTCRKRKVKEFNFDKWNARITDLRRQVEELFEKKYAQAIKAKGPVSIPYPLFQSHVEDLYVEGLPEGVPFRRPSTYGIPRLERILLVKERIRFVIKKHELLNSTQEAAPLDKPVEGGKEEWYARITKLRKTVDELFCKKFAEALGSTEPKGVPYEKFEAHPTELYVEGLPENTPFRSPSWYGILRLKDIIHAADRIKFVIKRPELLTVTAPEVPQPAPNNPGKEDWNVKIVKLRKQVEEIFNTKFAQALGLSEAVNVPYPVFECNPKELYVEGMPEGIPFRSPTWFGIPRLERILRDKGKIKFVVKKPELVISSLPPRLASKIKNKARSTNCSKKSQSPAGNPEVPEIEVTLEEGPTKAQAAAVRANAQTNGSSITYKPQIKDFSFEAWNAKITDLKEKVEDLFSEKCGEALGLSKSVKIPFSLFESFPEAFQVEGLPDGVPFRRPSTFGIPRLEKILRNRDKIKFIIKKPEVFKTALKESSALSSENKNSSPPVATTTSTTVVSAAAGIEDLNIIQVTIPDDESERLSRVEMARQLREQVNELFSRKFGEAIGMNAPVRVPYRKINTYPGCVLVDGLPPGVEFKAPSYLEISSMKKILESAELIKFSVIRPLPGVVMNQQLLEEAEATAALLAGDAEHDAYP</sequence>
<dbReference type="GO" id="GO:0005634">
    <property type="term" value="C:nucleus"/>
    <property type="evidence" value="ECO:0007669"/>
    <property type="project" value="UniProtKB-SubCell"/>
</dbReference>
<evidence type="ECO:0000256" key="3">
    <source>
        <dbReference type="ARBA" id="ARBA00023015"/>
    </source>
</evidence>
<dbReference type="PANTHER" id="PTHR46304">
    <property type="entry name" value="GENERAL TRANSCRIPTION FACTOR II-I REPEAT DOMAIN-CONTAINING PROTEIN 1"/>
    <property type="match status" value="1"/>
</dbReference>
<accession>A0A7K9I6S1</accession>
<protein>
    <submittedName>
        <fullName evidence="8">GTF2I factor</fullName>
    </submittedName>
</protein>
<proteinExistence type="predicted"/>
<feature type="region of interest" description="Disordered" evidence="7">
    <location>
        <begin position="287"/>
        <end position="324"/>
    </location>
</feature>
<organism evidence="8 9">
    <name type="scientific">Bucco capensis</name>
    <name type="common">collared puffbird</name>
    <dbReference type="NCBI Taxonomy" id="135168"/>
    <lineage>
        <taxon>Eukaryota</taxon>
        <taxon>Metazoa</taxon>
        <taxon>Chordata</taxon>
        <taxon>Craniata</taxon>
        <taxon>Vertebrata</taxon>
        <taxon>Euteleostomi</taxon>
        <taxon>Archelosauria</taxon>
        <taxon>Archosauria</taxon>
        <taxon>Dinosauria</taxon>
        <taxon>Saurischia</taxon>
        <taxon>Theropoda</taxon>
        <taxon>Coelurosauria</taxon>
        <taxon>Aves</taxon>
        <taxon>Neognathae</taxon>
        <taxon>Neoaves</taxon>
        <taxon>Telluraves</taxon>
        <taxon>Coraciimorphae</taxon>
        <taxon>Piciformes</taxon>
        <taxon>Bucconidae</taxon>
        <taxon>Bucco</taxon>
    </lineage>
</organism>
<dbReference type="GO" id="GO:0003677">
    <property type="term" value="F:DNA binding"/>
    <property type="evidence" value="ECO:0007669"/>
    <property type="project" value="UniProtKB-KW"/>
</dbReference>
<keyword evidence="2" id="KW-0677">Repeat</keyword>
<feature type="non-terminal residue" evidence="8">
    <location>
        <position position="972"/>
    </location>
</feature>
<dbReference type="OrthoDB" id="10072451at2759"/>
<dbReference type="Pfam" id="PF02946">
    <property type="entry name" value="GTF2I"/>
    <property type="match status" value="6"/>
</dbReference>
<feature type="region of interest" description="Disordered" evidence="7">
    <location>
        <begin position="191"/>
        <end position="217"/>
    </location>
</feature>
<evidence type="ECO:0000256" key="1">
    <source>
        <dbReference type="ARBA" id="ARBA00004123"/>
    </source>
</evidence>
<evidence type="ECO:0000256" key="2">
    <source>
        <dbReference type="ARBA" id="ARBA00022737"/>
    </source>
</evidence>
<feature type="compositionally biased region" description="Acidic residues" evidence="7">
    <location>
        <begin position="293"/>
        <end position="311"/>
    </location>
</feature>
<comment type="caution">
    <text evidence="8">The sequence shown here is derived from an EMBL/GenBank/DDBJ whole genome shotgun (WGS) entry which is preliminary data.</text>
</comment>
<dbReference type="GO" id="GO:0003700">
    <property type="term" value="F:DNA-binding transcription factor activity"/>
    <property type="evidence" value="ECO:0007669"/>
    <property type="project" value="TreeGrafter"/>
</dbReference>
<evidence type="ECO:0000256" key="5">
    <source>
        <dbReference type="ARBA" id="ARBA00023163"/>
    </source>
</evidence>
<keyword evidence="9" id="KW-1185">Reference proteome</keyword>
<feature type="region of interest" description="Disordered" evidence="7">
    <location>
        <begin position="653"/>
        <end position="674"/>
    </location>
</feature>
<evidence type="ECO:0000256" key="4">
    <source>
        <dbReference type="ARBA" id="ARBA00023125"/>
    </source>
</evidence>
<keyword evidence="6" id="KW-0539">Nucleus</keyword>
<reference evidence="8 9" key="1">
    <citation type="submission" date="2019-09" db="EMBL/GenBank/DDBJ databases">
        <title>Bird 10,000 Genomes (B10K) Project - Family phase.</title>
        <authorList>
            <person name="Zhang G."/>
        </authorList>
    </citation>
    <scope>NUCLEOTIDE SEQUENCE [LARGE SCALE GENOMIC DNA]</scope>
    <source>
        <strain evidence="8">B10K-DU-001-16</strain>
        <tissue evidence="8">Muscle</tissue>
    </source>
</reference>
<evidence type="ECO:0000256" key="6">
    <source>
        <dbReference type="ARBA" id="ARBA00023242"/>
    </source>
</evidence>
<dbReference type="InterPro" id="IPR036647">
    <property type="entry name" value="GTF2I-like_rpt_sf"/>
</dbReference>
<keyword evidence="4" id="KW-0238">DNA-binding</keyword>
<feature type="compositionally biased region" description="Polar residues" evidence="7">
    <location>
        <begin position="657"/>
        <end position="669"/>
    </location>
</feature>
<gene>
    <name evidence="8" type="primary">Gtf2i</name>
    <name evidence="8" type="ORF">BUCCAP_R02333</name>
</gene>